<sequence>MVLSRIPQLAVASLSESQAVPDIAKVRQMHRCPVTLGQIRSCRLEFPTIAARCAGADFASWMSDPAPIAKNVFDGVESGESERVRSGGDSCVPLPAERPLDDPIRPISRMPVR</sequence>
<evidence type="ECO:0000313" key="2">
    <source>
        <dbReference type="EMBL" id="CAK0893475.1"/>
    </source>
</evidence>
<dbReference type="EMBL" id="CAUYUJ010019756">
    <property type="protein sequence ID" value="CAK0893475.1"/>
    <property type="molecule type" value="Genomic_DNA"/>
</dbReference>
<protein>
    <submittedName>
        <fullName evidence="2">Uncharacterized protein</fullName>
    </submittedName>
</protein>
<evidence type="ECO:0000256" key="1">
    <source>
        <dbReference type="SAM" id="MobiDB-lite"/>
    </source>
</evidence>
<name>A0ABN9X2F3_9DINO</name>
<reference evidence="2" key="1">
    <citation type="submission" date="2023-10" db="EMBL/GenBank/DDBJ databases">
        <authorList>
            <person name="Chen Y."/>
            <person name="Shah S."/>
            <person name="Dougan E. K."/>
            <person name="Thang M."/>
            <person name="Chan C."/>
        </authorList>
    </citation>
    <scope>NUCLEOTIDE SEQUENCE [LARGE SCALE GENOMIC DNA]</scope>
</reference>
<accession>A0ABN9X2F3</accession>
<proteinExistence type="predicted"/>
<comment type="caution">
    <text evidence="2">The sequence shown here is derived from an EMBL/GenBank/DDBJ whole genome shotgun (WGS) entry which is preliminary data.</text>
</comment>
<organism evidence="2 3">
    <name type="scientific">Prorocentrum cordatum</name>
    <dbReference type="NCBI Taxonomy" id="2364126"/>
    <lineage>
        <taxon>Eukaryota</taxon>
        <taxon>Sar</taxon>
        <taxon>Alveolata</taxon>
        <taxon>Dinophyceae</taxon>
        <taxon>Prorocentrales</taxon>
        <taxon>Prorocentraceae</taxon>
        <taxon>Prorocentrum</taxon>
    </lineage>
</organism>
<gene>
    <name evidence="2" type="ORF">PCOR1329_LOCUS72804</name>
</gene>
<dbReference type="Proteomes" id="UP001189429">
    <property type="component" value="Unassembled WGS sequence"/>
</dbReference>
<keyword evidence="3" id="KW-1185">Reference proteome</keyword>
<feature type="region of interest" description="Disordered" evidence="1">
    <location>
        <begin position="78"/>
        <end position="113"/>
    </location>
</feature>
<evidence type="ECO:0000313" key="3">
    <source>
        <dbReference type="Proteomes" id="UP001189429"/>
    </source>
</evidence>